<feature type="compositionally biased region" description="Polar residues" evidence="1">
    <location>
        <begin position="265"/>
        <end position="297"/>
    </location>
</feature>
<feature type="compositionally biased region" description="Low complexity" evidence="1">
    <location>
        <begin position="43"/>
        <end position="57"/>
    </location>
</feature>
<evidence type="ECO:0000313" key="2">
    <source>
        <dbReference type="EMBL" id="RKP12836.1"/>
    </source>
</evidence>
<feature type="compositionally biased region" description="Acidic residues" evidence="1">
    <location>
        <begin position="141"/>
        <end position="157"/>
    </location>
</feature>
<feature type="region of interest" description="Disordered" evidence="1">
    <location>
        <begin position="81"/>
        <end position="160"/>
    </location>
</feature>
<dbReference type="EMBL" id="KZ988189">
    <property type="protein sequence ID" value="RKP12836.1"/>
    <property type="molecule type" value="Genomic_DNA"/>
</dbReference>
<feature type="region of interest" description="Disordered" evidence="1">
    <location>
        <begin position="1"/>
        <end position="57"/>
    </location>
</feature>
<accession>A0A4P9Y1U3</accession>
<dbReference type="Proteomes" id="UP000267251">
    <property type="component" value="Unassembled WGS sequence"/>
</dbReference>
<dbReference type="OrthoDB" id="10641829at2759"/>
<dbReference type="AlphaFoldDB" id="A0A4P9Y1U3"/>
<name>A0A4P9Y1U3_9FUNG</name>
<evidence type="ECO:0000313" key="3">
    <source>
        <dbReference type="Proteomes" id="UP000267251"/>
    </source>
</evidence>
<feature type="region of interest" description="Disordered" evidence="1">
    <location>
        <begin position="210"/>
        <end position="239"/>
    </location>
</feature>
<protein>
    <submittedName>
        <fullName evidence="2">Uncharacterized protein</fullName>
    </submittedName>
</protein>
<feature type="region of interest" description="Disordered" evidence="1">
    <location>
        <begin position="258"/>
        <end position="336"/>
    </location>
</feature>
<organism evidence="2 3">
    <name type="scientific">Piptocephalis cylindrospora</name>
    <dbReference type="NCBI Taxonomy" id="1907219"/>
    <lineage>
        <taxon>Eukaryota</taxon>
        <taxon>Fungi</taxon>
        <taxon>Fungi incertae sedis</taxon>
        <taxon>Zoopagomycota</taxon>
        <taxon>Zoopagomycotina</taxon>
        <taxon>Zoopagomycetes</taxon>
        <taxon>Zoopagales</taxon>
        <taxon>Piptocephalidaceae</taxon>
        <taxon>Piptocephalis</taxon>
    </lineage>
</organism>
<gene>
    <name evidence="2" type="ORF">BJ684DRAFT_20647</name>
</gene>
<proteinExistence type="predicted"/>
<feature type="compositionally biased region" description="Low complexity" evidence="1">
    <location>
        <begin position="222"/>
        <end position="238"/>
    </location>
</feature>
<reference evidence="3" key="1">
    <citation type="journal article" date="2018" name="Nat. Microbiol.">
        <title>Leveraging single-cell genomics to expand the fungal tree of life.</title>
        <authorList>
            <person name="Ahrendt S.R."/>
            <person name="Quandt C.A."/>
            <person name="Ciobanu D."/>
            <person name="Clum A."/>
            <person name="Salamov A."/>
            <person name="Andreopoulos B."/>
            <person name="Cheng J.F."/>
            <person name="Woyke T."/>
            <person name="Pelin A."/>
            <person name="Henrissat B."/>
            <person name="Reynolds N.K."/>
            <person name="Benny G.L."/>
            <person name="Smith M.E."/>
            <person name="James T.Y."/>
            <person name="Grigoriev I.V."/>
        </authorList>
    </citation>
    <scope>NUCLEOTIDE SEQUENCE [LARGE SCALE GENOMIC DNA]</scope>
</reference>
<evidence type="ECO:0000256" key="1">
    <source>
        <dbReference type="SAM" id="MobiDB-lite"/>
    </source>
</evidence>
<sequence>MTSRPLNIPHPAMGEHMTSQPSPIRSRRGSIQRMEKEADLAVSSASSSCPSSTTASTALSFPISTTSASCYNLLASSTTLMTGDPCDLPNGMTSLGMDPTMGEDLPPPAQTNDTRPSDASRIQDHKHGESQCTEEGHEGPDSQDSDTSPDTEEEEEVMQFSHSLVNDLLKESITEIILHQDLNIIPPALAVPPILTPAWASTSSLPIDRYGGLGGGGEGHGSKSSSRATSPTSRATVSQRLAIKEAIREADARARRYVLDVRPASRNTGNTGTPRPSSETSHAGTPRSTGTPQSPSEAGSIGRPSSEAGSFAGDGPSPIIPSSISPPPSTPPYLFGSGKSPVDPSYWARLLLHLPLRTPLTSHLAHPRRQMLSPVMLLPSPAKYRSWDRLRIAIGFGRERRAR</sequence>
<feature type="compositionally biased region" description="Basic and acidic residues" evidence="1">
    <location>
        <begin position="115"/>
        <end position="140"/>
    </location>
</feature>
<keyword evidence="3" id="KW-1185">Reference proteome</keyword>